<evidence type="ECO:0000313" key="7">
    <source>
        <dbReference type="Proteomes" id="UP000237082"/>
    </source>
</evidence>
<dbReference type="Gene3D" id="3.40.190.10">
    <property type="entry name" value="Periplasmic binding protein-like II"/>
    <property type="match status" value="2"/>
</dbReference>
<evidence type="ECO:0000256" key="3">
    <source>
        <dbReference type="ARBA" id="ARBA00023125"/>
    </source>
</evidence>
<dbReference type="RefSeq" id="WP_103904378.1">
    <property type="nucleotide sequence ID" value="NZ_PQWB01000163.1"/>
</dbReference>
<dbReference type="PANTHER" id="PTHR30346:SF17">
    <property type="entry name" value="LYSR FAMILY TRANSCRIPTIONAL REGULATOR"/>
    <property type="match status" value="1"/>
</dbReference>
<name>A0A2S5DB24_9NEIS</name>
<dbReference type="Pfam" id="PF00126">
    <property type="entry name" value="HTH_1"/>
    <property type="match status" value="1"/>
</dbReference>
<evidence type="ECO:0000256" key="1">
    <source>
        <dbReference type="ARBA" id="ARBA00009437"/>
    </source>
</evidence>
<accession>A0A2S5DB24</accession>
<reference evidence="7" key="1">
    <citation type="submission" date="2018-02" db="EMBL/GenBank/DDBJ databases">
        <authorList>
            <person name="O'Hara-Hanley K."/>
            <person name="Soby S."/>
        </authorList>
    </citation>
    <scope>NUCLEOTIDE SEQUENCE [LARGE SCALE GENOMIC DNA]</scope>
    <source>
        <strain evidence="7">MWU14-2602</strain>
    </source>
</reference>
<evidence type="ECO:0000313" key="6">
    <source>
        <dbReference type="EMBL" id="POZ60192.1"/>
    </source>
</evidence>
<comment type="caution">
    <text evidence="6">The sequence shown here is derived from an EMBL/GenBank/DDBJ whole genome shotgun (WGS) entry which is preliminary data.</text>
</comment>
<gene>
    <name evidence="6" type="ORF">C2I19_20155</name>
</gene>
<dbReference type="InterPro" id="IPR036388">
    <property type="entry name" value="WH-like_DNA-bd_sf"/>
</dbReference>
<comment type="similarity">
    <text evidence="1">Belongs to the LysR transcriptional regulatory family.</text>
</comment>
<feature type="domain" description="HTH lysR-type" evidence="5">
    <location>
        <begin position="1"/>
        <end position="58"/>
    </location>
</feature>
<dbReference type="SUPFAM" id="SSF46785">
    <property type="entry name" value="Winged helix' DNA-binding domain"/>
    <property type="match status" value="1"/>
</dbReference>
<dbReference type="AlphaFoldDB" id="A0A2S5DB24"/>
<proteinExistence type="inferred from homology"/>
<keyword evidence="3" id="KW-0238">DNA-binding</keyword>
<dbReference type="GO" id="GO:0032993">
    <property type="term" value="C:protein-DNA complex"/>
    <property type="evidence" value="ECO:0007669"/>
    <property type="project" value="TreeGrafter"/>
</dbReference>
<dbReference type="InterPro" id="IPR005119">
    <property type="entry name" value="LysR_subst-bd"/>
</dbReference>
<dbReference type="InterPro" id="IPR000847">
    <property type="entry name" value="LysR_HTH_N"/>
</dbReference>
<keyword evidence="2" id="KW-0805">Transcription regulation</keyword>
<evidence type="ECO:0000256" key="4">
    <source>
        <dbReference type="ARBA" id="ARBA00023163"/>
    </source>
</evidence>
<dbReference type="SUPFAM" id="SSF53850">
    <property type="entry name" value="Periplasmic binding protein-like II"/>
    <property type="match status" value="1"/>
</dbReference>
<dbReference type="PROSITE" id="PS50931">
    <property type="entry name" value="HTH_LYSR"/>
    <property type="match status" value="1"/>
</dbReference>
<dbReference type="Gene3D" id="1.10.10.10">
    <property type="entry name" value="Winged helix-like DNA-binding domain superfamily/Winged helix DNA-binding domain"/>
    <property type="match status" value="1"/>
</dbReference>
<keyword evidence="7" id="KW-1185">Reference proteome</keyword>
<keyword evidence="4" id="KW-0804">Transcription</keyword>
<dbReference type="EMBL" id="PQWB01000163">
    <property type="protein sequence ID" value="POZ60192.1"/>
    <property type="molecule type" value="Genomic_DNA"/>
</dbReference>
<dbReference type="CDD" id="cd08414">
    <property type="entry name" value="PBP2_LTTR_aromatics_like"/>
    <property type="match status" value="1"/>
</dbReference>
<evidence type="ECO:0000259" key="5">
    <source>
        <dbReference type="PROSITE" id="PS50931"/>
    </source>
</evidence>
<dbReference type="Proteomes" id="UP000237082">
    <property type="component" value="Unassembled WGS sequence"/>
</dbReference>
<dbReference type="InterPro" id="IPR036390">
    <property type="entry name" value="WH_DNA-bd_sf"/>
</dbReference>
<dbReference type="FunFam" id="1.10.10.10:FF:000001">
    <property type="entry name" value="LysR family transcriptional regulator"/>
    <property type="match status" value="1"/>
</dbReference>
<dbReference type="Pfam" id="PF03466">
    <property type="entry name" value="LysR_substrate"/>
    <property type="match status" value="1"/>
</dbReference>
<protein>
    <submittedName>
        <fullName evidence="6">LysR family transcriptional regulator</fullName>
    </submittedName>
</protein>
<dbReference type="PANTHER" id="PTHR30346">
    <property type="entry name" value="TRANSCRIPTIONAL DUAL REGULATOR HCAR-RELATED"/>
    <property type="match status" value="1"/>
</dbReference>
<dbReference type="GO" id="GO:0003700">
    <property type="term" value="F:DNA-binding transcription factor activity"/>
    <property type="evidence" value="ECO:0007669"/>
    <property type="project" value="InterPro"/>
</dbReference>
<organism evidence="6 7">
    <name type="scientific">Chromobacterium alticapitis</name>
    <dbReference type="NCBI Taxonomy" id="2073169"/>
    <lineage>
        <taxon>Bacteria</taxon>
        <taxon>Pseudomonadati</taxon>
        <taxon>Pseudomonadota</taxon>
        <taxon>Betaproteobacteria</taxon>
        <taxon>Neisseriales</taxon>
        <taxon>Chromobacteriaceae</taxon>
        <taxon>Chromobacterium</taxon>
    </lineage>
</organism>
<sequence>MQLRHLRYFAATAEYGSVRLAAEHLHVSQPAVSRQIQALEQELGFPLFERSPRGLALTPAGGSYLRDVAQAMALLDAAAHNARRIADGLQGRLRLGCVENAGWDGAVPQALSRFQQAFPGTRIELSAMNSPQQWRAVADGALDGGFLYQFEALPDELLAVPVRQSDAVLALPRAWGLAHDEAQPFDLRAAAGRPFVMMPREVYPAYYDRLIAECRCLGVALQVTQEAATETAILSLVCAGIGAAIVNSANLGRPPAQARFYALRDFSVPMPLVFVHRREAKNPVLARFLATLRAELGSGGDEAA</sequence>
<evidence type="ECO:0000256" key="2">
    <source>
        <dbReference type="ARBA" id="ARBA00023015"/>
    </source>
</evidence>
<dbReference type="PRINTS" id="PR00039">
    <property type="entry name" value="HTHLYSR"/>
</dbReference>
<dbReference type="OrthoDB" id="5292387at2"/>
<dbReference type="GO" id="GO:0003677">
    <property type="term" value="F:DNA binding"/>
    <property type="evidence" value="ECO:0007669"/>
    <property type="project" value="UniProtKB-KW"/>
</dbReference>